<dbReference type="Proteomes" id="UP000285875">
    <property type="component" value="Chromosome"/>
</dbReference>
<dbReference type="KEGG" id="aji:C0Z10_02865"/>
<evidence type="ECO:0000259" key="3">
    <source>
        <dbReference type="Pfam" id="PF02775"/>
    </source>
</evidence>
<keyword evidence="1" id="KW-0560">Oxidoreductase</keyword>
<feature type="domain" description="Thiamine pyrophosphate enzyme TPP-binding" evidence="3">
    <location>
        <begin position="97"/>
        <end position="244"/>
    </location>
</feature>
<dbReference type="RefSeq" id="WP_097798406.1">
    <property type="nucleotide sequence ID" value="NZ_CP025570.1"/>
</dbReference>
<dbReference type="InterPro" id="IPR011766">
    <property type="entry name" value="TPP_enzyme_TPP-bd"/>
</dbReference>
<reference evidence="5" key="1">
    <citation type="submission" date="2017-12" db="EMBL/GenBank/DDBJ databases">
        <title>Whole genome sequencing of Acidipropionibacterium jensenii strains JS279 and JS280.</title>
        <authorList>
            <person name="Deptula P."/>
            <person name="Laine P."/>
            <person name="Smolander O.-P."/>
            <person name="Paulin L."/>
            <person name="Auvinen P."/>
            <person name="Varmanen P."/>
        </authorList>
    </citation>
    <scope>NUCLEOTIDE SEQUENCE [LARGE SCALE GENOMIC DNA]</scope>
    <source>
        <strain evidence="5">JS280</strain>
    </source>
</reference>
<dbReference type="PANTHER" id="PTHR48084:SF4">
    <property type="entry name" value="2-OXOGLUTARATE OXIDOREDUCTASE SUBUNIT KORB"/>
    <property type="match status" value="1"/>
</dbReference>
<dbReference type="GO" id="GO:0016625">
    <property type="term" value="F:oxidoreductase activity, acting on the aldehyde or oxo group of donors, iron-sulfur protein as acceptor"/>
    <property type="evidence" value="ECO:0007669"/>
    <property type="project" value="UniProtKB-ARBA"/>
</dbReference>
<dbReference type="AlphaFoldDB" id="A0A3T0RY29"/>
<dbReference type="InterPro" id="IPR051457">
    <property type="entry name" value="2-oxoacid:Fd_oxidoreductase"/>
</dbReference>
<proteinExistence type="predicted"/>
<name>A0A3T0RY29_9ACTN</name>
<dbReference type="InterPro" id="IPR029061">
    <property type="entry name" value="THDP-binding"/>
</dbReference>
<dbReference type="Pfam" id="PF02775">
    <property type="entry name" value="TPP_enzyme_C"/>
    <property type="match status" value="1"/>
</dbReference>
<dbReference type="GO" id="GO:0045333">
    <property type="term" value="P:cellular respiration"/>
    <property type="evidence" value="ECO:0007669"/>
    <property type="project" value="UniProtKB-ARBA"/>
</dbReference>
<dbReference type="EMBL" id="CP025570">
    <property type="protein sequence ID" value="AZZ38859.1"/>
    <property type="molecule type" value="Genomic_DNA"/>
</dbReference>
<accession>A0A3T0RY29</accession>
<evidence type="ECO:0000256" key="1">
    <source>
        <dbReference type="ARBA" id="ARBA00023002"/>
    </source>
</evidence>
<sequence length="396" mass="41875">MNTHQITTPTGSTTSPVPEGPTTTAVPAGPAASAAPVSEGLAGVPLALTALKRRDFVSDQEVRWCPGCGDYSILSTFQAVLPELGIARENAVVISGIGCSSRFPYYMNAYGMHSIHGRAPAIATGVAIARPDLAVFVMTGDGDALSIGGNHLIHAMRRNINLTIILFNNEIYGLTKGQYSPTSAQGLVTKSSPMGSVDYPFNPLSVALGAGCTFVGRAIDSDRKGLDATLRAAAKHRGTSFVEVFQNCPIFNDGAYRDIKGPDAADHLVRLADGEPVLLGADGSRGVVRDPVSGALTSASVEEVGIDHMLVHDSHREDPSLAFELSHLTDSGQITQTPIGIFRDVVKPAYDDMVRDQLTRAAGDHTSPEDRDDALQTLLNGVDNWTVTEDGQVIEN</sequence>
<evidence type="ECO:0000256" key="2">
    <source>
        <dbReference type="SAM" id="MobiDB-lite"/>
    </source>
</evidence>
<dbReference type="GO" id="GO:0000287">
    <property type="term" value="F:magnesium ion binding"/>
    <property type="evidence" value="ECO:0007669"/>
    <property type="project" value="UniProtKB-ARBA"/>
</dbReference>
<feature type="compositionally biased region" description="Low complexity" evidence="2">
    <location>
        <begin position="7"/>
        <end position="31"/>
    </location>
</feature>
<dbReference type="SUPFAM" id="SSF52518">
    <property type="entry name" value="Thiamin diphosphate-binding fold (THDP-binding)"/>
    <property type="match status" value="1"/>
</dbReference>
<protein>
    <submittedName>
        <fullName evidence="4">2-oxoacid:ferredoxin oxidoreductase subunit beta</fullName>
    </submittedName>
</protein>
<feature type="region of interest" description="Disordered" evidence="2">
    <location>
        <begin position="1"/>
        <end position="31"/>
    </location>
</feature>
<evidence type="ECO:0000313" key="5">
    <source>
        <dbReference type="Proteomes" id="UP000285875"/>
    </source>
</evidence>
<evidence type="ECO:0000313" key="4">
    <source>
        <dbReference type="EMBL" id="AZZ38859.1"/>
    </source>
</evidence>
<dbReference type="CDD" id="cd03375">
    <property type="entry name" value="TPP_OGFOR"/>
    <property type="match status" value="1"/>
</dbReference>
<dbReference type="PANTHER" id="PTHR48084">
    <property type="entry name" value="2-OXOGLUTARATE OXIDOREDUCTASE SUBUNIT KORB-RELATED"/>
    <property type="match status" value="1"/>
</dbReference>
<dbReference type="GO" id="GO:0030976">
    <property type="term" value="F:thiamine pyrophosphate binding"/>
    <property type="evidence" value="ECO:0007669"/>
    <property type="project" value="InterPro"/>
</dbReference>
<gene>
    <name evidence="4" type="ORF">C0Z10_02865</name>
</gene>
<dbReference type="Gene3D" id="3.40.50.970">
    <property type="match status" value="1"/>
</dbReference>
<organism evidence="4 5">
    <name type="scientific">Acidipropionibacterium jensenii</name>
    <dbReference type="NCBI Taxonomy" id="1749"/>
    <lineage>
        <taxon>Bacteria</taxon>
        <taxon>Bacillati</taxon>
        <taxon>Actinomycetota</taxon>
        <taxon>Actinomycetes</taxon>
        <taxon>Propionibacteriales</taxon>
        <taxon>Propionibacteriaceae</taxon>
        <taxon>Acidipropionibacterium</taxon>
    </lineage>
</organism>